<evidence type="ECO:0000313" key="1">
    <source>
        <dbReference type="EMBL" id="MEY2343472.1"/>
    </source>
</evidence>
<comment type="caution">
    <text evidence="1">The sequence shown here is derived from an EMBL/GenBank/DDBJ whole genome shotgun (WGS) entry which is preliminary data.</text>
</comment>
<sequence length="125" mass="14317">MRKTLLTFILILSGCSNWIDGNNILADKNITEQQINAKIENHKTSISEVNALFGDKKQEGRNIVKKSFPDGRYNVTSYQGHFNDLGGTYAHRVLFVAYDKDGVIINHDIAINNFREKNKFEKKTR</sequence>
<dbReference type="PROSITE" id="PS51257">
    <property type="entry name" value="PROKAR_LIPOPROTEIN"/>
    <property type="match status" value="1"/>
</dbReference>
<dbReference type="EMBL" id="JADQCH020000001">
    <property type="protein sequence ID" value="MEY2343472.1"/>
    <property type="molecule type" value="Genomic_DNA"/>
</dbReference>
<proteinExistence type="predicted"/>
<evidence type="ECO:0008006" key="2">
    <source>
        <dbReference type="Google" id="ProtNLM"/>
    </source>
</evidence>
<dbReference type="AlphaFoldDB" id="A0ABD5LTX8"/>
<accession>A0ABD5LTX8</accession>
<name>A0ABD5LTX8_PROMI</name>
<gene>
    <name evidence="1" type="ORF">I3679_000680</name>
</gene>
<organism evidence="1">
    <name type="scientific">Proteus mirabilis</name>
    <dbReference type="NCBI Taxonomy" id="584"/>
    <lineage>
        <taxon>Bacteria</taxon>
        <taxon>Pseudomonadati</taxon>
        <taxon>Pseudomonadota</taxon>
        <taxon>Gammaproteobacteria</taxon>
        <taxon>Enterobacterales</taxon>
        <taxon>Morganellaceae</taxon>
        <taxon>Proteus</taxon>
    </lineage>
</organism>
<protein>
    <recommendedName>
        <fullName evidence="2">Lipoprotein</fullName>
    </recommendedName>
</protein>
<reference evidence="1" key="1">
    <citation type="submission" date="2021-05" db="EMBL/GenBank/DDBJ databases">
        <title>First report of NDM-5 and VEB-6 producing Proteus mirabilis isolated from blood of a sepsis patient in Kolkata, India.</title>
        <authorList>
            <person name="Halder G."/>
            <person name="Chaudhuri B."/>
            <person name="Dutta S."/>
        </authorList>
    </citation>
    <scope>NUCLEOTIDE SEQUENCE [LARGE SCALE GENOMIC DNA]</scope>
    <source>
        <strain evidence="1">7049</strain>
    </source>
</reference>